<comment type="caution">
    <text evidence="2">The sequence shown here is derived from an EMBL/GenBank/DDBJ whole genome shotgun (WGS) entry which is preliminary data.</text>
</comment>
<sequence length="425" mass="48884">MPIRLWSKRIFHDRQQARSGVVPVTHQGQAYQLQNARNFQILWPLTSGPIYYRSPWHWRWQKVPANLRSYVADYFQEVTATIAPQLAPESATLAVITDTHIKFTPSRSYYGFNGWQHLQEFFTLSQKLPSDLLLHLGDVIDGSDNPTTDRQFLQQVGQSFDQQKKPFWILKGNHDDHDKFDEHQPGHRATFTADTFEHYIGNLQLQQTAVQTVEQVPGFGYWDHGSVRVIFLNTSDVPFTLTPQGRRIYDHKLVLGMQQRQIQALIKVLEDSANRTILICSHANLVTAKGRNGLQHNGKLVHDLLRAFNQGLSGRVDHHEAESKFDVQASFDFRTNQTGRIRACLAGHRHLETNFQVDQINYIILNNSALMGRRHGLTTRYNRAWDRKLGEVSEFAGYVVNLNPQTGWLYVWGYGAASPVRKFKV</sequence>
<feature type="domain" description="Calcineurin-like phosphoesterase" evidence="1">
    <location>
        <begin position="92"/>
        <end position="307"/>
    </location>
</feature>
<evidence type="ECO:0000313" key="2">
    <source>
        <dbReference type="EMBL" id="NVY96412.1"/>
    </source>
</evidence>
<evidence type="ECO:0000313" key="3">
    <source>
        <dbReference type="Proteomes" id="UP000563523"/>
    </source>
</evidence>
<dbReference type="InterPro" id="IPR029052">
    <property type="entry name" value="Metallo-depent_PP-like"/>
</dbReference>
<proteinExistence type="predicted"/>
<reference evidence="2 3" key="1">
    <citation type="submission" date="2020-06" db="EMBL/GenBank/DDBJ databases">
        <authorList>
            <person name="Kang J."/>
        </authorList>
    </citation>
    <scope>NUCLEOTIDE SEQUENCE [LARGE SCALE GENOMIC DNA]</scope>
    <source>
        <strain evidence="2 3">DCY120</strain>
    </source>
</reference>
<dbReference type="GO" id="GO:0016787">
    <property type="term" value="F:hydrolase activity"/>
    <property type="evidence" value="ECO:0007669"/>
    <property type="project" value="InterPro"/>
</dbReference>
<dbReference type="Pfam" id="PF00149">
    <property type="entry name" value="Metallophos"/>
    <property type="match status" value="1"/>
</dbReference>
<dbReference type="RefSeq" id="WP_176942572.1">
    <property type="nucleotide sequence ID" value="NZ_JABZEC010000003.1"/>
</dbReference>
<dbReference type="InterPro" id="IPR004843">
    <property type="entry name" value="Calcineurin-like_PHP"/>
</dbReference>
<accession>A0A850R6Y8</accession>
<protein>
    <submittedName>
        <fullName evidence="2">Metallophosphoesterase</fullName>
    </submittedName>
</protein>
<dbReference type="Proteomes" id="UP000563523">
    <property type="component" value="Unassembled WGS sequence"/>
</dbReference>
<dbReference type="AlphaFoldDB" id="A0A850R6Y8"/>
<gene>
    <name evidence="2" type="ORF">HU830_04400</name>
</gene>
<name>A0A850R6Y8_9LACO</name>
<dbReference type="EMBL" id="JABZEC010000003">
    <property type="protein sequence ID" value="NVY96412.1"/>
    <property type="molecule type" value="Genomic_DNA"/>
</dbReference>
<dbReference type="SUPFAM" id="SSF56300">
    <property type="entry name" value="Metallo-dependent phosphatases"/>
    <property type="match status" value="1"/>
</dbReference>
<keyword evidence="3" id="KW-1185">Reference proteome</keyword>
<dbReference type="Gene3D" id="3.60.21.10">
    <property type="match status" value="1"/>
</dbReference>
<evidence type="ECO:0000259" key="1">
    <source>
        <dbReference type="Pfam" id="PF00149"/>
    </source>
</evidence>
<organism evidence="2 3">
    <name type="scientific">Bombilactobacillus apium</name>
    <dbReference type="NCBI Taxonomy" id="2675299"/>
    <lineage>
        <taxon>Bacteria</taxon>
        <taxon>Bacillati</taxon>
        <taxon>Bacillota</taxon>
        <taxon>Bacilli</taxon>
        <taxon>Lactobacillales</taxon>
        <taxon>Lactobacillaceae</taxon>
        <taxon>Bombilactobacillus</taxon>
    </lineage>
</organism>